<evidence type="ECO:0000256" key="1">
    <source>
        <dbReference type="ARBA" id="ARBA00004571"/>
    </source>
</evidence>
<dbReference type="PANTHER" id="PTHR30451">
    <property type="entry name" value="OUTER MEMBRANE USHER PROTEIN"/>
    <property type="match status" value="1"/>
</dbReference>
<proteinExistence type="inferred from homology"/>
<dbReference type="Gene3D" id="2.60.40.3110">
    <property type="match status" value="1"/>
</dbReference>
<keyword evidence="15" id="KW-1185">Reference proteome</keyword>
<reference evidence="14 15" key="2">
    <citation type="submission" date="2015-03" db="EMBL/GenBank/DDBJ databases">
        <authorList>
            <person name="Chan K.-G."/>
        </authorList>
    </citation>
    <scope>NUCLEOTIDE SEQUENCE [LARGE SCALE GENOMIC DNA]</scope>
    <source>
        <strain evidence="14 15">RB-25</strain>
    </source>
</reference>
<accession>W0LCA9</accession>
<keyword evidence="5" id="KW-1029">Fimbrium biogenesis</keyword>
<dbReference type="Pfam" id="PF13953">
    <property type="entry name" value="PapC_C"/>
    <property type="match status" value="1"/>
</dbReference>
<keyword evidence="4" id="KW-1134">Transmembrane beta strand</keyword>
<evidence type="ECO:0000256" key="3">
    <source>
        <dbReference type="ARBA" id="ARBA00022448"/>
    </source>
</evidence>
<dbReference type="Proteomes" id="UP000019030">
    <property type="component" value="Chromosome"/>
</dbReference>
<evidence type="ECO:0000256" key="8">
    <source>
        <dbReference type="ARBA" id="ARBA00023136"/>
    </source>
</evidence>
<dbReference type="eggNOG" id="COG3188">
    <property type="taxonomic scope" value="Bacteria"/>
</dbReference>
<dbReference type="EMBL" id="CP007044">
    <property type="protein sequence ID" value="AHG20034.2"/>
    <property type="molecule type" value="Genomic_DNA"/>
</dbReference>
<keyword evidence="8" id="KW-0472">Membrane</keyword>
<evidence type="ECO:0000256" key="4">
    <source>
        <dbReference type="ARBA" id="ARBA00022452"/>
    </source>
</evidence>
<evidence type="ECO:0000313" key="15">
    <source>
        <dbReference type="Proteomes" id="UP000019030"/>
    </source>
</evidence>
<dbReference type="Pfam" id="PF13954">
    <property type="entry name" value="PapC_N"/>
    <property type="match status" value="1"/>
</dbReference>
<comment type="similarity">
    <text evidence="2">Belongs to the fimbrial export usher family.</text>
</comment>
<dbReference type="InterPro" id="IPR042186">
    <property type="entry name" value="FimD_plug_dom"/>
</dbReference>
<dbReference type="SUPFAM" id="SSF141729">
    <property type="entry name" value="FimD N-terminal domain-like"/>
    <property type="match status" value="1"/>
</dbReference>
<dbReference type="GO" id="GO:0009297">
    <property type="term" value="P:pilus assembly"/>
    <property type="evidence" value="ECO:0007669"/>
    <property type="project" value="InterPro"/>
</dbReference>
<dbReference type="PANTHER" id="PTHR30451:SF21">
    <property type="entry name" value="FIMBRIAL USHER DOMAIN-CONTAINING PROTEIN YDET-RELATED"/>
    <property type="match status" value="1"/>
</dbReference>
<dbReference type="HOGENOM" id="CLU_009120_3_1_6"/>
<dbReference type="KEGG" id="sfo:Z042_10585"/>
<comment type="subcellular location">
    <subcellularLocation>
        <location evidence="1">Cell outer membrane</location>
        <topology evidence="1">Multi-pass membrane protein</topology>
    </subcellularLocation>
</comment>
<dbReference type="InterPro" id="IPR037224">
    <property type="entry name" value="PapC_N_sf"/>
</dbReference>
<dbReference type="InterPro" id="IPR025949">
    <property type="entry name" value="PapC-like_C"/>
</dbReference>
<dbReference type="GO" id="GO:0009279">
    <property type="term" value="C:cell outer membrane"/>
    <property type="evidence" value="ECO:0007669"/>
    <property type="project" value="UniProtKB-SubCell"/>
</dbReference>
<evidence type="ECO:0000256" key="2">
    <source>
        <dbReference type="ARBA" id="ARBA00008064"/>
    </source>
</evidence>
<dbReference type="Gene3D" id="2.60.40.2070">
    <property type="match status" value="1"/>
</dbReference>
<gene>
    <name evidence="14" type="ORF">Z042_10585</name>
</gene>
<evidence type="ECO:0000256" key="7">
    <source>
        <dbReference type="ARBA" id="ARBA00022729"/>
    </source>
</evidence>
<feature type="region of interest" description="Disordered" evidence="11">
    <location>
        <begin position="455"/>
        <end position="486"/>
    </location>
</feature>
<dbReference type="FunFam" id="2.60.40.2610:FF:000001">
    <property type="entry name" value="Outer membrane fimbrial usher protein"/>
    <property type="match status" value="1"/>
</dbReference>
<dbReference type="Gene3D" id="3.10.20.410">
    <property type="match status" value="1"/>
</dbReference>
<dbReference type="STRING" id="1441930.Z042_10585"/>
<dbReference type="InterPro" id="IPR043142">
    <property type="entry name" value="PapC-like_C_sf"/>
</dbReference>
<feature type="domain" description="PapC-like C-terminal" evidence="12">
    <location>
        <begin position="744"/>
        <end position="811"/>
    </location>
</feature>
<feature type="domain" description="PapC N-terminal" evidence="13">
    <location>
        <begin position="8"/>
        <end position="154"/>
    </location>
</feature>
<evidence type="ECO:0000259" key="13">
    <source>
        <dbReference type="Pfam" id="PF13954"/>
    </source>
</evidence>
<dbReference type="Gene3D" id="2.60.40.2610">
    <property type="entry name" value="Outer membrane usher protein FimD, plug domain"/>
    <property type="match status" value="1"/>
</dbReference>
<dbReference type="InterPro" id="IPR025885">
    <property type="entry name" value="PapC_N"/>
</dbReference>
<keyword evidence="3" id="KW-0813">Transport</keyword>
<evidence type="ECO:0000313" key="14">
    <source>
        <dbReference type="EMBL" id="AHG20034.2"/>
    </source>
</evidence>
<evidence type="ECO:0000256" key="6">
    <source>
        <dbReference type="ARBA" id="ARBA00022692"/>
    </source>
</evidence>
<keyword evidence="6" id="KW-0812">Transmembrane</keyword>
<dbReference type="GO" id="GO:0015473">
    <property type="term" value="F:fimbrial usher porin activity"/>
    <property type="evidence" value="ECO:0007669"/>
    <property type="project" value="InterPro"/>
</dbReference>
<evidence type="ECO:0000256" key="11">
    <source>
        <dbReference type="SAM" id="MobiDB-lite"/>
    </source>
</evidence>
<dbReference type="Pfam" id="PF00577">
    <property type="entry name" value="Usher"/>
    <property type="match status" value="1"/>
</dbReference>
<keyword evidence="10" id="KW-0998">Cell outer membrane</keyword>
<evidence type="ECO:0000256" key="10">
    <source>
        <dbReference type="ARBA" id="ARBA00023237"/>
    </source>
</evidence>
<dbReference type="FunFam" id="3.10.20.410:FF:000001">
    <property type="entry name" value="Fimbrial outer membrane usher protein"/>
    <property type="match status" value="1"/>
</dbReference>
<organism evidence="14 15">
    <name type="scientific">Chania multitudinisentens RB-25</name>
    <dbReference type="NCBI Taxonomy" id="1441930"/>
    <lineage>
        <taxon>Bacteria</taxon>
        <taxon>Pseudomonadati</taxon>
        <taxon>Pseudomonadota</taxon>
        <taxon>Gammaproteobacteria</taxon>
        <taxon>Enterobacterales</taxon>
        <taxon>Yersiniaceae</taxon>
        <taxon>Chania</taxon>
    </lineage>
</organism>
<name>W0LCA9_9GAMM</name>
<dbReference type="AlphaFoldDB" id="W0LCA9"/>
<dbReference type="FunFam" id="2.60.40.3110:FF:000001">
    <property type="entry name" value="Putative fimbrial outer membrane usher"/>
    <property type="match status" value="1"/>
</dbReference>
<keyword evidence="9" id="KW-1015">Disulfide bond</keyword>
<protein>
    <submittedName>
        <fullName evidence="14">Fimbrial assembly protein</fullName>
    </submittedName>
</protein>
<reference evidence="14 15" key="1">
    <citation type="submission" date="2014-01" db="EMBL/GenBank/DDBJ databases">
        <title>Isolation of Serratia multitudinisentens RB-25 from Ex-Landfill site.</title>
        <authorList>
            <person name="Robson E.H.J."/>
        </authorList>
    </citation>
    <scope>NUCLEOTIDE SEQUENCE [LARGE SCALE GENOMIC DNA]</scope>
    <source>
        <strain evidence="14 15">RB-25</strain>
    </source>
</reference>
<dbReference type="InterPro" id="IPR000015">
    <property type="entry name" value="Fimb_usher"/>
</dbReference>
<keyword evidence="7" id="KW-0732">Signal</keyword>
<feature type="compositionally biased region" description="Polar residues" evidence="11">
    <location>
        <begin position="455"/>
        <end position="477"/>
    </location>
</feature>
<sequence>MAQAEYKFSQALLQIGDTPKTEVDLAVFSEGGQQPPGEYRVDVFLNEKRVDTRVLTFTQQKDEQGKERLIPCLSTADLQAFDVNMAAFPALQAQGECVDFLHIIPYSTAEFVFSQQQLKLTLPQAALKNQARGYVSPERWDNGIPALLSNYSFSGAQSRQRGGGQQESSHFLSLRNGVNLGAWRLRNYSIWSRDDQGNNHWQAVNTYLQRDIVRLNSQLTLGDTNTPSEIFDSLSFRGAQLASVEAMYPDSLQGYAPVVRGIARSNAQVTTRQNGQIIDQRYVPPGEFEITDLYGVSGSGDLNVTIAESDGTQQQLIVPFASLPVLQREGRLSHSLTAGQYRPTESDGERSDFLQATLIYGLPWGVTVYGGTQLANRYQALAAGLGKNMGNAGAISLDVTQSWNRQRVDNLPEQDNQGQMWRLRYGKSFDTTGTRLTLAGYRYATEGFSTLQRALSRTGGSNSDGSLGDFSSASAQTRSRKEVSMQQGLGRMAGSLTLSLIEEDFWDNTGKRQSISLGYNGSLKGVSYGINYTQNKNHTGSTTSNTDRVIALNVSVPLNFWSQPAWASYAINHSNSGQTTQTVGLSGTALEGNTLNWGLTQGYTNQGQGENGNLSLAYRGSKALVSTSFSHDTHQQRLSYGLQGGILLHANGVTLSQPLNDTVVLVKAPGAAGVSILNNIGVKTDGRGYATVPYATPYRENQIALDPTTLPDDVELALTSKTVIPTQGAVVVADYQTKVGSRLMMTLLRSDGKPVPFGAQAALQGVAEVNSNIVGDGGQVYLTGMPEQGTLQVQWGAQPDQQCTASYRLPAPTAEPGIPMINGQCL</sequence>
<evidence type="ECO:0000259" key="12">
    <source>
        <dbReference type="Pfam" id="PF13953"/>
    </source>
</evidence>
<evidence type="ECO:0000256" key="5">
    <source>
        <dbReference type="ARBA" id="ARBA00022558"/>
    </source>
</evidence>
<evidence type="ECO:0000256" key="9">
    <source>
        <dbReference type="ARBA" id="ARBA00023157"/>
    </source>
</evidence>